<name>A0A4Y2NSX7_ARAVE</name>
<evidence type="ECO:0000313" key="2">
    <source>
        <dbReference type="Proteomes" id="UP000499080"/>
    </source>
</evidence>
<accession>A0A4Y2NSX7</accession>
<dbReference type="OrthoDB" id="6471384at2759"/>
<comment type="caution">
    <text evidence="1">The sequence shown here is derived from an EMBL/GenBank/DDBJ whole genome shotgun (WGS) entry which is preliminary data.</text>
</comment>
<dbReference type="EMBL" id="BGPR01009608">
    <property type="protein sequence ID" value="GBN41117.1"/>
    <property type="molecule type" value="Genomic_DNA"/>
</dbReference>
<protein>
    <submittedName>
        <fullName evidence="1">Uncharacterized protein</fullName>
    </submittedName>
</protein>
<sequence length="94" mass="10914">MYYALFEKMLSYALFEKKLRVFPPKVGGNWLIYAKQEQLSEQDVTKFLTSLADEVESDLAIEKIRNDTSDLNLLPTVARLKLDSQRKKMTPDVK</sequence>
<dbReference type="Proteomes" id="UP000499080">
    <property type="component" value="Unassembled WGS sequence"/>
</dbReference>
<dbReference type="AlphaFoldDB" id="A0A4Y2NSX7"/>
<organism evidence="1 2">
    <name type="scientific">Araneus ventricosus</name>
    <name type="common">Orbweaver spider</name>
    <name type="synonym">Epeira ventricosa</name>
    <dbReference type="NCBI Taxonomy" id="182803"/>
    <lineage>
        <taxon>Eukaryota</taxon>
        <taxon>Metazoa</taxon>
        <taxon>Ecdysozoa</taxon>
        <taxon>Arthropoda</taxon>
        <taxon>Chelicerata</taxon>
        <taxon>Arachnida</taxon>
        <taxon>Araneae</taxon>
        <taxon>Araneomorphae</taxon>
        <taxon>Entelegynae</taxon>
        <taxon>Araneoidea</taxon>
        <taxon>Araneidae</taxon>
        <taxon>Araneus</taxon>
    </lineage>
</organism>
<gene>
    <name evidence="1" type="ORF">AVEN_204084_1</name>
</gene>
<reference evidence="1 2" key="1">
    <citation type="journal article" date="2019" name="Sci. Rep.">
        <title>Orb-weaving spider Araneus ventricosus genome elucidates the spidroin gene catalogue.</title>
        <authorList>
            <person name="Kono N."/>
            <person name="Nakamura H."/>
            <person name="Ohtoshi R."/>
            <person name="Moran D.A.P."/>
            <person name="Shinohara A."/>
            <person name="Yoshida Y."/>
            <person name="Fujiwara M."/>
            <person name="Mori M."/>
            <person name="Tomita M."/>
            <person name="Arakawa K."/>
        </authorList>
    </citation>
    <scope>NUCLEOTIDE SEQUENCE [LARGE SCALE GENOMIC DNA]</scope>
</reference>
<proteinExistence type="predicted"/>
<keyword evidence="2" id="KW-1185">Reference proteome</keyword>
<evidence type="ECO:0000313" key="1">
    <source>
        <dbReference type="EMBL" id="GBN41117.1"/>
    </source>
</evidence>